<evidence type="ECO:0000256" key="2">
    <source>
        <dbReference type="ARBA" id="ARBA00008061"/>
    </source>
</evidence>
<dbReference type="GO" id="GO:0005975">
    <property type="term" value="P:carbohydrate metabolic process"/>
    <property type="evidence" value="ECO:0007669"/>
    <property type="project" value="InterPro"/>
</dbReference>
<evidence type="ECO:0000256" key="6">
    <source>
        <dbReference type="ARBA" id="ARBA00023295"/>
    </source>
</evidence>
<evidence type="ECO:0000313" key="10">
    <source>
        <dbReference type="EMBL" id="VYS73458.1"/>
    </source>
</evidence>
<evidence type="ECO:0000256" key="8">
    <source>
        <dbReference type="PIRSR" id="PIRSR001021-2"/>
    </source>
</evidence>
<dbReference type="PIRSF" id="PIRSF001021">
    <property type="entry name" value="Alph-amls_thrmst"/>
    <property type="match status" value="1"/>
</dbReference>
<feature type="binding site" evidence="8">
    <location>
        <position position="249"/>
    </location>
    <ligand>
        <name>Ca(2+)</name>
        <dbReference type="ChEBI" id="CHEBI:29108"/>
        <label>1</label>
    </ligand>
</feature>
<keyword evidence="3 8" id="KW-0479">Metal-binding</keyword>
<dbReference type="GO" id="GO:0005509">
    <property type="term" value="F:calcium ion binding"/>
    <property type="evidence" value="ECO:0007669"/>
    <property type="project" value="InterPro"/>
</dbReference>
<dbReference type="GO" id="GO:0004556">
    <property type="term" value="F:alpha-amylase activity"/>
    <property type="evidence" value="ECO:0007669"/>
    <property type="project" value="UniProtKB-EC"/>
</dbReference>
<feature type="binding site" evidence="8">
    <location>
        <position position="197"/>
    </location>
    <ligand>
        <name>Ca(2+)</name>
        <dbReference type="ChEBI" id="CHEBI:29108"/>
        <label>2</label>
    </ligand>
</feature>
<feature type="binding site" evidence="8">
    <location>
        <position position="216"/>
    </location>
    <ligand>
        <name>Ca(2+)</name>
        <dbReference type="ChEBI" id="CHEBI:29108"/>
        <label>2</label>
    </ligand>
</feature>
<sequence>MSEEHSASDTQPQDFHDHLLLQAFAWDLPADQSLWRSIAASAQDIADLGIEGVWLPPAYKGYMGREDVGYGVYDMYDLGEFDQKGSVGTKYGTKEEYLAAIDALHAAGIHVIADIVFNHRLGGDETEEVRARKVDPGNRMQVISDEETIRAWTRFTFPGRAGAYSDFQWDWQCFNGIDWDENTKSNAVWLFDGKEWDPTAGEELGNYDYLMGCDVDVSSPQVNEELDRWGRWYIETTGVDALRLDAVKHIGSDFFARWLPNLRQATGKLLPAVGEYWSYDVGQLCSYLDRVPDVALFDVPLHFHFHEASVSDGNFDLSQLFANTLVGTRPERAVTFVENHDTQPGQSLESTVAPWFKLSAYALILLRDSGVPCVFWGDLLGSGDSLPAVSELPFLMRVRKAAAQGPQFDAFGDPDVVGFSRQGIEGDPSTGCAVILSDRLAGEKRLFLGNWRAGETWVCAIGEHPAVVIEEDGWATFPVSDGGLSVYFPEAARL</sequence>
<feature type="domain" description="Glycosyl hydrolase family 13 catalytic" evidence="9">
    <location>
        <begin position="18"/>
        <end position="409"/>
    </location>
</feature>
<dbReference type="SUPFAM" id="SSF51445">
    <property type="entry name" value="(Trans)glycosidases"/>
    <property type="match status" value="1"/>
</dbReference>
<feature type="active site" description="Nucleophile" evidence="7">
    <location>
        <position position="245"/>
    </location>
</feature>
<dbReference type="InterPro" id="IPR013776">
    <property type="entry name" value="A-amylase_thermo"/>
</dbReference>
<feature type="binding site" evidence="8">
    <location>
        <position position="208"/>
    </location>
    <ligand>
        <name>Ca(2+)</name>
        <dbReference type="ChEBI" id="CHEBI:29108"/>
        <label>1</label>
    </ligand>
</feature>
<keyword evidence="5" id="KW-0119">Carbohydrate metabolism</keyword>
<dbReference type="CDD" id="cd11318">
    <property type="entry name" value="AmyAc_bac_fung_AmyA"/>
    <property type="match status" value="1"/>
</dbReference>
<dbReference type="NCBIfam" id="NF006968">
    <property type="entry name" value="PRK09441.1-1"/>
    <property type="match status" value="1"/>
</dbReference>
<accession>A0A6N2QZ17</accession>
<feature type="active site" description="Proton donor" evidence="7">
    <location>
        <position position="275"/>
    </location>
</feature>
<feature type="binding site" evidence="8">
    <location>
        <position position="214"/>
    </location>
    <ligand>
        <name>Ca(2+)</name>
        <dbReference type="ChEBI" id="CHEBI:29108"/>
        <label>1</label>
    </ligand>
</feature>
<proteinExistence type="inferred from homology"/>
<dbReference type="AlphaFoldDB" id="A0A6N2QZ17"/>
<organism evidence="10">
    <name type="scientific">Schaalia odontolytica</name>
    <dbReference type="NCBI Taxonomy" id="1660"/>
    <lineage>
        <taxon>Bacteria</taxon>
        <taxon>Bacillati</taxon>
        <taxon>Actinomycetota</taxon>
        <taxon>Actinomycetes</taxon>
        <taxon>Actinomycetales</taxon>
        <taxon>Actinomycetaceae</taxon>
        <taxon>Schaalia</taxon>
    </lineage>
</organism>
<name>A0A6N2QZ17_9ACTO</name>
<comment type="cofactor">
    <cofactor evidence="1">
        <name>Ca(2+)</name>
        <dbReference type="ChEBI" id="CHEBI:29108"/>
    </cofactor>
</comment>
<dbReference type="InterPro" id="IPR017853">
    <property type="entry name" value="GH"/>
</dbReference>
<dbReference type="Gene3D" id="3.20.20.80">
    <property type="entry name" value="Glycosidases"/>
    <property type="match status" value="1"/>
</dbReference>
<evidence type="ECO:0000256" key="5">
    <source>
        <dbReference type="ARBA" id="ARBA00023277"/>
    </source>
</evidence>
<evidence type="ECO:0000256" key="7">
    <source>
        <dbReference type="PIRSR" id="PIRSR001021-1"/>
    </source>
</evidence>
<evidence type="ECO:0000256" key="3">
    <source>
        <dbReference type="ARBA" id="ARBA00022723"/>
    </source>
</evidence>
<keyword evidence="6 10" id="KW-0326">Glycosidase</keyword>
<dbReference type="NCBIfam" id="NF006969">
    <property type="entry name" value="PRK09441.1-2"/>
    <property type="match status" value="1"/>
</dbReference>
<dbReference type="InterPro" id="IPR013780">
    <property type="entry name" value="Glyco_hydro_b"/>
</dbReference>
<feature type="binding site" evidence="8">
    <location>
        <position position="438"/>
    </location>
    <ligand>
        <name>Ca(2+)</name>
        <dbReference type="ChEBI" id="CHEBI:29108"/>
        <label>3</label>
    </ligand>
</feature>
<evidence type="ECO:0000256" key="4">
    <source>
        <dbReference type="ARBA" id="ARBA00022801"/>
    </source>
</evidence>
<dbReference type="InterPro" id="IPR006047">
    <property type="entry name" value="GH13_cat_dom"/>
</dbReference>
<dbReference type="SUPFAM" id="SSF51011">
    <property type="entry name" value="Glycosyl hydrolase domain"/>
    <property type="match status" value="1"/>
</dbReference>
<feature type="binding site" evidence="8">
    <location>
        <position position="313"/>
    </location>
    <ligand>
        <name>Ca(2+)</name>
        <dbReference type="ChEBI" id="CHEBI:29108"/>
        <label>3</label>
    </ligand>
</feature>
<feature type="binding site" evidence="8">
    <location>
        <position position="415"/>
    </location>
    <ligand>
        <name>Ca(2+)</name>
        <dbReference type="ChEBI" id="CHEBI:29108"/>
        <label>3</label>
    </ligand>
</feature>
<gene>
    <name evidence="10" type="primary">amyS</name>
    <name evidence="10" type="ORF">AOLFYP35_00084</name>
</gene>
<evidence type="ECO:0000256" key="1">
    <source>
        <dbReference type="ARBA" id="ARBA00001913"/>
    </source>
</evidence>
<evidence type="ECO:0000259" key="9">
    <source>
        <dbReference type="SMART" id="SM00642"/>
    </source>
</evidence>
<comment type="similarity">
    <text evidence="2">Belongs to the glycosyl hydrolase 13 family.</text>
</comment>
<dbReference type="SMART" id="SM00642">
    <property type="entry name" value="Aamy"/>
    <property type="match status" value="1"/>
</dbReference>
<dbReference type="Gene3D" id="2.40.30.140">
    <property type="match status" value="1"/>
</dbReference>
<keyword evidence="4 10" id="KW-0378">Hydrolase</keyword>
<keyword evidence="8" id="KW-0106">Calcium</keyword>
<protein>
    <submittedName>
        <fullName evidence="10">Alpha-amylase</fullName>
        <ecNumber evidence="10">3.2.1.1</ecNumber>
    </submittedName>
</protein>
<dbReference type="EMBL" id="CACRSM010000001">
    <property type="protein sequence ID" value="VYS73458.1"/>
    <property type="molecule type" value="Genomic_DNA"/>
</dbReference>
<dbReference type="Gene3D" id="2.60.40.1180">
    <property type="entry name" value="Golgi alpha-mannosidase II"/>
    <property type="match status" value="1"/>
</dbReference>
<dbReference type="PANTHER" id="PTHR43447">
    <property type="entry name" value="ALPHA-AMYLASE"/>
    <property type="match status" value="1"/>
</dbReference>
<dbReference type="Pfam" id="PF00128">
    <property type="entry name" value="Alpha-amylase"/>
    <property type="match status" value="1"/>
</dbReference>
<feature type="binding site" evidence="8">
    <location>
        <position position="118"/>
    </location>
    <ligand>
        <name>Ca(2+)</name>
        <dbReference type="ChEBI" id="CHEBI:29108"/>
        <label>1</label>
    </ligand>
</feature>
<dbReference type="EC" id="3.2.1.1" evidence="10"/>
<reference evidence="10" key="1">
    <citation type="submission" date="2019-11" db="EMBL/GenBank/DDBJ databases">
        <authorList>
            <person name="Feng L."/>
        </authorList>
    </citation>
    <scope>NUCLEOTIDE SEQUENCE</scope>
    <source>
        <strain evidence="10">AodontolyticusLFYP35</strain>
    </source>
</reference>